<evidence type="ECO:0000313" key="14">
    <source>
        <dbReference type="EMBL" id="QDZ21916.1"/>
    </source>
</evidence>
<protein>
    <submittedName>
        <fullName evidence="14">Thiol-disulfide oxidoreductase</fullName>
    </submittedName>
</protein>
<dbReference type="PANTHER" id="PTHR34573:SF1">
    <property type="entry name" value="VITAMIN K EPOXIDE REDUCTASE DOMAIN-CONTAINING PROTEIN"/>
    <property type="match status" value="1"/>
</dbReference>
<comment type="subcellular location">
    <subcellularLocation>
        <location evidence="1">Membrane</location>
        <topology evidence="1">Multi-pass membrane protein</topology>
    </subcellularLocation>
</comment>
<evidence type="ECO:0000256" key="5">
    <source>
        <dbReference type="ARBA" id="ARBA00022989"/>
    </source>
</evidence>
<feature type="transmembrane region" description="Helical" evidence="11">
    <location>
        <begin position="160"/>
        <end position="179"/>
    </location>
</feature>
<dbReference type="EMBL" id="CP031039">
    <property type="protein sequence ID" value="QDZ21916.1"/>
    <property type="molecule type" value="Genomic_DNA"/>
</dbReference>
<dbReference type="GO" id="GO:0016491">
    <property type="term" value="F:oxidoreductase activity"/>
    <property type="evidence" value="ECO:0007669"/>
    <property type="project" value="UniProtKB-KW"/>
</dbReference>
<dbReference type="OrthoDB" id="343052at2759"/>
<dbReference type="InterPro" id="IPR044698">
    <property type="entry name" value="VKOR/LTO1"/>
</dbReference>
<feature type="compositionally biased region" description="Polar residues" evidence="10">
    <location>
        <begin position="84"/>
        <end position="93"/>
    </location>
</feature>
<name>A0A5B8MMY2_9CHLO</name>
<dbReference type="InterPro" id="IPR012932">
    <property type="entry name" value="VKOR"/>
</dbReference>
<evidence type="ECO:0000256" key="8">
    <source>
        <dbReference type="ARBA" id="ARBA00023157"/>
    </source>
</evidence>
<keyword evidence="3 11" id="KW-0812">Transmembrane</keyword>
<evidence type="ECO:0000256" key="9">
    <source>
        <dbReference type="ARBA" id="ARBA00023284"/>
    </source>
</evidence>
<comment type="similarity">
    <text evidence="2">Belongs to the VKOR family.</text>
</comment>
<keyword evidence="4" id="KW-0874">Quinone</keyword>
<evidence type="ECO:0000256" key="11">
    <source>
        <dbReference type="SAM" id="Phobius"/>
    </source>
</evidence>
<dbReference type="Pfam" id="PF07884">
    <property type="entry name" value="VKOR"/>
    <property type="match status" value="1"/>
</dbReference>
<keyword evidence="15" id="KW-1185">Reference proteome</keyword>
<dbReference type="Gene3D" id="3.40.30.10">
    <property type="entry name" value="Glutaredoxin"/>
    <property type="match status" value="1"/>
</dbReference>
<reference evidence="14 15" key="1">
    <citation type="submission" date="2018-07" db="EMBL/GenBank/DDBJ databases">
        <title>The complete nuclear genome of the prasinophyte Chloropicon primus (CCMP1205).</title>
        <authorList>
            <person name="Pombert J.-F."/>
            <person name="Otis C."/>
            <person name="Turmel M."/>
            <person name="Lemieux C."/>
        </authorList>
    </citation>
    <scope>NUCLEOTIDE SEQUENCE [LARGE SCALE GENOMIC DNA]</scope>
    <source>
        <strain evidence="14 15">CCMP1205</strain>
    </source>
</reference>
<evidence type="ECO:0000256" key="10">
    <source>
        <dbReference type="SAM" id="MobiDB-lite"/>
    </source>
</evidence>
<dbReference type="CDD" id="cd12916">
    <property type="entry name" value="VKOR_1"/>
    <property type="match status" value="1"/>
</dbReference>
<dbReference type="PANTHER" id="PTHR34573">
    <property type="entry name" value="VKC DOMAIN-CONTAINING PROTEIN"/>
    <property type="match status" value="1"/>
</dbReference>
<keyword evidence="7 11" id="KW-0472">Membrane</keyword>
<dbReference type="SMART" id="SM00756">
    <property type="entry name" value="VKc"/>
    <property type="match status" value="1"/>
</dbReference>
<feature type="region of interest" description="Disordered" evidence="10">
    <location>
        <begin position="74"/>
        <end position="100"/>
    </location>
</feature>
<evidence type="ECO:0000256" key="1">
    <source>
        <dbReference type="ARBA" id="ARBA00004141"/>
    </source>
</evidence>
<gene>
    <name evidence="14" type="ORF">A3770_06p44340</name>
    <name evidence="13" type="ORF">CPRI1469_LOCUS8478</name>
</gene>
<dbReference type="InterPro" id="IPR038354">
    <property type="entry name" value="VKOR_sf"/>
</dbReference>
<reference evidence="13" key="2">
    <citation type="submission" date="2021-01" db="EMBL/GenBank/DDBJ databases">
        <authorList>
            <person name="Corre E."/>
            <person name="Pelletier E."/>
            <person name="Niang G."/>
            <person name="Scheremetjew M."/>
            <person name="Finn R."/>
            <person name="Kale V."/>
            <person name="Holt S."/>
            <person name="Cochrane G."/>
            <person name="Meng A."/>
            <person name="Brown T."/>
            <person name="Cohen L."/>
        </authorList>
    </citation>
    <scope>NUCLEOTIDE SEQUENCE</scope>
    <source>
        <strain evidence="13">CCMP1205</strain>
    </source>
</reference>
<dbReference type="Gene3D" id="1.20.1440.130">
    <property type="entry name" value="VKOR domain"/>
    <property type="match status" value="1"/>
</dbReference>
<keyword evidence="9" id="KW-0676">Redox-active center</keyword>
<evidence type="ECO:0000256" key="3">
    <source>
        <dbReference type="ARBA" id="ARBA00022692"/>
    </source>
</evidence>
<organism evidence="14 15">
    <name type="scientific">Chloropicon primus</name>
    <dbReference type="NCBI Taxonomy" id="1764295"/>
    <lineage>
        <taxon>Eukaryota</taxon>
        <taxon>Viridiplantae</taxon>
        <taxon>Chlorophyta</taxon>
        <taxon>Chloropicophyceae</taxon>
        <taxon>Chloropicales</taxon>
        <taxon>Chloropicaceae</taxon>
        <taxon>Chloropicon</taxon>
    </lineage>
</organism>
<keyword evidence="6" id="KW-0560">Oxidoreductase</keyword>
<keyword evidence="8" id="KW-1015">Disulfide bond</keyword>
<accession>A0A5B8MMY2</accession>
<evidence type="ECO:0000313" key="13">
    <source>
        <dbReference type="EMBL" id="CAD9719612.1"/>
    </source>
</evidence>
<feature type="transmembrane region" description="Helical" evidence="11">
    <location>
        <begin position="219"/>
        <end position="239"/>
    </location>
</feature>
<dbReference type="InterPro" id="IPR036249">
    <property type="entry name" value="Thioredoxin-like_sf"/>
</dbReference>
<dbReference type="AlphaFoldDB" id="A0A5B8MMY2"/>
<evidence type="ECO:0000256" key="4">
    <source>
        <dbReference type="ARBA" id="ARBA00022719"/>
    </source>
</evidence>
<evidence type="ECO:0000256" key="6">
    <source>
        <dbReference type="ARBA" id="ARBA00023002"/>
    </source>
</evidence>
<feature type="transmembrane region" description="Helical" evidence="11">
    <location>
        <begin position="191"/>
        <end position="212"/>
    </location>
</feature>
<evidence type="ECO:0000256" key="7">
    <source>
        <dbReference type="ARBA" id="ARBA00023136"/>
    </source>
</evidence>
<dbReference type="EMBL" id="HBHL01012894">
    <property type="protein sequence ID" value="CAD9719612.1"/>
    <property type="molecule type" value="Transcribed_RNA"/>
</dbReference>
<evidence type="ECO:0000313" key="15">
    <source>
        <dbReference type="Proteomes" id="UP000316726"/>
    </source>
</evidence>
<evidence type="ECO:0000259" key="12">
    <source>
        <dbReference type="SMART" id="SM00756"/>
    </source>
</evidence>
<dbReference type="GO" id="GO:0048038">
    <property type="term" value="F:quinone binding"/>
    <property type="evidence" value="ECO:0007669"/>
    <property type="project" value="UniProtKB-KW"/>
</dbReference>
<evidence type="ECO:0000256" key="2">
    <source>
        <dbReference type="ARBA" id="ARBA00006214"/>
    </source>
</evidence>
<dbReference type="STRING" id="1764295.A0A5B8MMY2"/>
<sequence length="400" mass="42848">MVEVRAASGRPRGFAGGRRGFRGSRRGAEACRALVRLGLGAREAAGLRLGFGFRRGGKGPAVVAGRLVACSAGRGGEDRGPADQTGSGASTSENDGDPWKATQVATTSGRGNLAFSLVSVAASLGALETAYLSFSKLFAGSVLCPTTGCETILESRYSEILGVPVSVFGFLTYAGVAYLSREAVRREEYRFGVLAGTTVLASVSAFLAYVLFTQFSDETCAWCLASCFFSFSSFSLALWGSSDGDPVKTTVPPFLVSPLIVSALVVLFGDADGSFASEDFELPYKEPVVTTESTREALSLVQKMKLVDAKMYGAFWCSHCFDQKQVFGKEAMKDFPYVECFPSGFKKGIKQEAACEAADVKGFPTWVINGERIEGDQTLEDLEATVNKYLVEKRQDYAFE</sequence>
<dbReference type="SUPFAM" id="SSF52833">
    <property type="entry name" value="Thioredoxin-like"/>
    <property type="match status" value="1"/>
</dbReference>
<dbReference type="Proteomes" id="UP000316726">
    <property type="component" value="Chromosome 6"/>
</dbReference>
<keyword evidence="5 11" id="KW-1133">Transmembrane helix</keyword>
<feature type="domain" description="Vitamin K epoxide reductase" evidence="12">
    <location>
        <begin position="111"/>
        <end position="241"/>
    </location>
</feature>
<dbReference type="GO" id="GO:0016020">
    <property type="term" value="C:membrane"/>
    <property type="evidence" value="ECO:0007669"/>
    <property type="project" value="UniProtKB-SubCell"/>
</dbReference>
<proteinExistence type="inferred from homology"/>